<protein>
    <recommendedName>
        <fullName evidence="5">F-box domain-containing protein</fullName>
    </recommendedName>
</protein>
<dbReference type="InterPro" id="IPR001810">
    <property type="entry name" value="F-box_dom"/>
</dbReference>
<dbReference type="SUPFAM" id="SSF81383">
    <property type="entry name" value="F-box domain"/>
    <property type="match status" value="1"/>
</dbReference>
<feature type="domain" description="F-box/LRR-repeat protein 15/At3g58940/PEG3-like LRR" evidence="2">
    <location>
        <begin position="106"/>
        <end position="235"/>
    </location>
</feature>
<dbReference type="Proteomes" id="UP000029121">
    <property type="component" value="Unassembled WGS sequence"/>
</dbReference>
<dbReference type="EMBL" id="KB870812">
    <property type="protein sequence ID" value="EOA12648.1"/>
    <property type="molecule type" value="Genomic_DNA"/>
</dbReference>
<proteinExistence type="predicted"/>
<evidence type="ECO:0008006" key="5">
    <source>
        <dbReference type="Google" id="ProtNLM"/>
    </source>
</evidence>
<evidence type="ECO:0000313" key="3">
    <source>
        <dbReference type="EMBL" id="EOA12648.1"/>
    </source>
</evidence>
<name>R0GN98_9BRAS</name>
<dbReference type="STRING" id="81985.R0GN98"/>
<dbReference type="KEGG" id="crb:17874810"/>
<organism evidence="3 4">
    <name type="scientific">Capsella rubella</name>
    <dbReference type="NCBI Taxonomy" id="81985"/>
    <lineage>
        <taxon>Eukaryota</taxon>
        <taxon>Viridiplantae</taxon>
        <taxon>Streptophyta</taxon>
        <taxon>Embryophyta</taxon>
        <taxon>Tracheophyta</taxon>
        <taxon>Spermatophyta</taxon>
        <taxon>Magnoliopsida</taxon>
        <taxon>eudicotyledons</taxon>
        <taxon>Gunneridae</taxon>
        <taxon>Pentapetalae</taxon>
        <taxon>rosids</taxon>
        <taxon>malvids</taxon>
        <taxon>Brassicales</taxon>
        <taxon>Brassicaceae</taxon>
        <taxon>Camelineae</taxon>
        <taxon>Capsella</taxon>
    </lineage>
</organism>
<dbReference type="SUPFAM" id="SSF52047">
    <property type="entry name" value="RNI-like"/>
    <property type="match status" value="1"/>
</dbReference>
<evidence type="ECO:0000259" key="1">
    <source>
        <dbReference type="Pfam" id="PF00646"/>
    </source>
</evidence>
<dbReference type="Pfam" id="PF24758">
    <property type="entry name" value="LRR_At5g56370"/>
    <property type="match status" value="1"/>
</dbReference>
<dbReference type="InterPro" id="IPR036047">
    <property type="entry name" value="F-box-like_dom_sf"/>
</dbReference>
<feature type="domain" description="F-box" evidence="1">
    <location>
        <begin position="16"/>
        <end position="55"/>
    </location>
</feature>
<accession>R0GN98</accession>
<dbReference type="PANTHER" id="PTHR31900">
    <property type="entry name" value="F-BOX/RNI SUPERFAMILY PROTEIN-RELATED"/>
    <property type="match status" value="1"/>
</dbReference>
<dbReference type="eggNOG" id="ENOG502R3XM">
    <property type="taxonomic scope" value="Eukaryota"/>
</dbReference>
<keyword evidence="4" id="KW-1185">Reference proteome</keyword>
<dbReference type="Pfam" id="PF00646">
    <property type="entry name" value="F-box"/>
    <property type="match status" value="1"/>
</dbReference>
<dbReference type="AlphaFoldDB" id="R0GN98"/>
<dbReference type="OrthoDB" id="612216at2759"/>
<dbReference type="InterPro" id="IPR055411">
    <property type="entry name" value="LRR_FXL15/At3g58940/PEG3-like"/>
</dbReference>
<evidence type="ECO:0000313" key="4">
    <source>
        <dbReference type="Proteomes" id="UP000029121"/>
    </source>
</evidence>
<dbReference type="InterPro" id="IPR032675">
    <property type="entry name" value="LRR_dom_sf"/>
</dbReference>
<sequence length="350" mass="40228">MLGGILKKTRSYEDRISHLPDHLITCHILTRITTWDAVRTSVLSTRWRNLWQLVPSLDLDSGRHFWLFSDFVSFVGRFLDLHKDHSLIQKLCLTIHDRYAGKSYLTSWIDVVTRGRIQHLDISFIKDSGFGDIPMSVYTCGTLVHLRLCRLNLVNVEFVSLPCLKILYLKYIHSPSEAILERLISGCPVLEDLTLTDSSSENVKVLQVRSKTLKRIHINEIFHVVIDAPLLQCLKTVFHRTKKDTVINSSFPAKVDISFGGSNDTLDPNRVSRRKAIRDILTDISRVRELAIKLHSWKDIFPRLESGPLLHFSYLSRLTATFCNYDLRMLQTLLKSCPKLESLNLVMNSS</sequence>
<dbReference type="PANTHER" id="PTHR31900:SF33">
    <property type="entry name" value="PROTEIN WITH RNI-LIKE_FBD-LIKE DOMAIN"/>
    <property type="match status" value="1"/>
</dbReference>
<evidence type="ECO:0000259" key="2">
    <source>
        <dbReference type="Pfam" id="PF24758"/>
    </source>
</evidence>
<dbReference type="Gene3D" id="3.80.10.10">
    <property type="entry name" value="Ribonuclease Inhibitor"/>
    <property type="match status" value="1"/>
</dbReference>
<gene>
    <name evidence="3" type="ORF">CARUB_v10027685mg</name>
</gene>
<reference evidence="4" key="1">
    <citation type="journal article" date="2013" name="Nat. Genet.">
        <title>The Capsella rubella genome and the genomic consequences of rapid mating system evolution.</title>
        <authorList>
            <person name="Slotte T."/>
            <person name="Hazzouri K.M."/>
            <person name="Agren J.A."/>
            <person name="Koenig D."/>
            <person name="Maumus F."/>
            <person name="Guo Y.L."/>
            <person name="Steige K."/>
            <person name="Platts A.E."/>
            <person name="Escobar J.S."/>
            <person name="Newman L.K."/>
            <person name="Wang W."/>
            <person name="Mandakova T."/>
            <person name="Vello E."/>
            <person name="Smith L.M."/>
            <person name="Henz S.R."/>
            <person name="Steffen J."/>
            <person name="Takuno S."/>
            <person name="Brandvain Y."/>
            <person name="Coop G."/>
            <person name="Andolfatto P."/>
            <person name="Hu T.T."/>
            <person name="Blanchette M."/>
            <person name="Clark R.M."/>
            <person name="Quesneville H."/>
            <person name="Nordborg M."/>
            <person name="Gaut B.S."/>
            <person name="Lysak M.A."/>
            <person name="Jenkins J."/>
            <person name="Grimwood J."/>
            <person name="Chapman J."/>
            <person name="Prochnik S."/>
            <person name="Shu S."/>
            <person name="Rokhsar D."/>
            <person name="Schmutz J."/>
            <person name="Weigel D."/>
            <person name="Wright S.I."/>
        </authorList>
    </citation>
    <scope>NUCLEOTIDE SEQUENCE [LARGE SCALE GENOMIC DNA]</scope>
    <source>
        <strain evidence="4">cv. Monte Gargano</strain>
    </source>
</reference>
<dbReference type="InterPro" id="IPR050232">
    <property type="entry name" value="FBL13/AtMIF1-like"/>
</dbReference>